<accession>A0A5C1YHK8</accession>
<organism evidence="2 3">
    <name type="scientific">Agromyces intestinalis</name>
    <dbReference type="NCBI Taxonomy" id="2592652"/>
    <lineage>
        <taxon>Bacteria</taxon>
        <taxon>Bacillati</taxon>
        <taxon>Actinomycetota</taxon>
        <taxon>Actinomycetes</taxon>
        <taxon>Micrococcales</taxon>
        <taxon>Microbacteriaceae</taxon>
        <taxon>Agromyces</taxon>
    </lineage>
</organism>
<name>A0A5C1YHK8_9MICO</name>
<keyword evidence="1" id="KW-1133">Transmembrane helix</keyword>
<proteinExistence type="predicted"/>
<keyword evidence="3" id="KW-1185">Reference proteome</keyword>
<dbReference type="RefSeq" id="WP_149161687.1">
    <property type="nucleotide sequence ID" value="NZ_CP043505.1"/>
</dbReference>
<sequence length="116" mass="12004">MSTAAETTAPAREPMPLWLQVALAIVFGLFYAYDVWEVVQSTLVLTVGLGISLTALGWTILAVAAVAPIALFVGAFVISRRRGILIAVLAYAAGLSASAAVFLSLTALLQATPSLA</sequence>
<dbReference type="Proteomes" id="UP000324678">
    <property type="component" value="Chromosome"/>
</dbReference>
<protein>
    <submittedName>
        <fullName evidence="2">Bacitracin resistance protein</fullName>
    </submittedName>
</protein>
<dbReference type="KEGG" id="ail:FLP10_15495"/>
<evidence type="ECO:0000256" key="1">
    <source>
        <dbReference type="SAM" id="Phobius"/>
    </source>
</evidence>
<evidence type="ECO:0000313" key="2">
    <source>
        <dbReference type="EMBL" id="QEO15674.1"/>
    </source>
</evidence>
<keyword evidence="1" id="KW-0472">Membrane</keyword>
<dbReference type="OrthoDB" id="5116782at2"/>
<keyword evidence="1" id="KW-0812">Transmembrane</keyword>
<reference evidence="2 3" key="1">
    <citation type="submission" date="2019-09" db="EMBL/GenBank/DDBJ databases">
        <title>Genome sequencing of strain KACC 19306.</title>
        <authorList>
            <person name="Heo J."/>
            <person name="Kim S.-J."/>
            <person name="Kim J.-S."/>
            <person name="Hong S.-B."/>
            <person name="Kwon S.-W."/>
        </authorList>
    </citation>
    <scope>NUCLEOTIDE SEQUENCE [LARGE SCALE GENOMIC DNA]</scope>
    <source>
        <strain evidence="2 3">KACC 19306</strain>
    </source>
</reference>
<dbReference type="AlphaFoldDB" id="A0A5C1YHK8"/>
<feature type="transmembrane region" description="Helical" evidence="1">
    <location>
        <begin position="56"/>
        <end position="78"/>
    </location>
</feature>
<feature type="transmembrane region" description="Helical" evidence="1">
    <location>
        <begin position="17"/>
        <end position="36"/>
    </location>
</feature>
<feature type="transmembrane region" description="Helical" evidence="1">
    <location>
        <begin position="85"/>
        <end position="109"/>
    </location>
</feature>
<evidence type="ECO:0000313" key="3">
    <source>
        <dbReference type="Proteomes" id="UP000324678"/>
    </source>
</evidence>
<gene>
    <name evidence="2" type="ORF">FLP10_15495</name>
</gene>
<dbReference type="EMBL" id="CP043505">
    <property type="protein sequence ID" value="QEO15674.1"/>
    <property type="molecule type" value="Genomic_DNA"/>
</dbReference>